<gene>
    <name evidence="1" type="ORF">PCOR1329_LOCUS33098</name>
</gene>
<evidence type="ECO:0000313" key="2">
    <source>
        <dbReference type="Proteomes" id="UP001189429"/>
    </source>
</evidence>
<proteinExistence type="predicted"/>
<keyword evidence="2" id="KW-1185">Reference proteome</keyword>
<reference evidence="1" key="1">
    <citation type="submission" date="2023-10" db="EMBL/GenBank/DDBJ databases">
        <authorList>
            <person name="Chen Y."/>
            <person name="Shah S."/>
            <person name="Dougan E. K."/>
            <person name="Thang M."/>
            <person name="Chan C."/>
        </authorList>
    </citation>
    <scope>NUCLEOTIDE SEQUENCE [LARGE SCALE GENOMIC DNA]</scope>
</reference>
<organism evidence="1 2">
    <name type="scientific">Prorocentrum cordatum</name>
    <dbReference type="NCBI Taxonomy" id="2364126"/>
    <lineage>
        <taxon>Eukaryota</taxon>
        <taxon>Sar</taxon>
        <taxon>Alveolata</taxon>
        <taxon>Dinophyceae</taxon>
        <taxon>Prorocentrales</taxon>
        <taxon>Prorocentraceae</taxon>
        <taxon>Prorocentrum</taxon>
    </lineage>
</organism>
<accession>A0ABN9SVV6</accession>
<protein>
    <submittedName>
        <fullName evidence="1">Uncharacterized protein</fullName>
    </submittedName>
</protein>
<evidence type="ECO:0000313" key="1">
    <source>
        <dbReference type="EMBL" id="CAK0836668.1"/>
    </source>
</evidence>
<dbReference type="Proteomes" id="UP001189429">
    <property type="component" value="Unassembled WGS sequence"/>
</dbReference>
<name>A0ABN9SVV6_9DINO</name>
<dbReference type="EMBL" id="CAUYUJ010013736">
    <property type="protein sequence ID" value="CAK0836668.1"/>
    <property type="molecule type" value="Genomic_DNA"/>
</dbReference>
<comment type="caution">
    <text evidence="1">The sequence shown here is derived from an EMBL/GenBank/DDBJ whole genome shotgun (WGS) entry which is preliminary data.</text>
</comment>
<sequence length="319" mass="35656">MKLSRCNGEDDEVQWSEAQERAARINKAPRLTEANITPLRHYELCDHRHLGELEEPPSKYNLEADANWMRKDVSVFVLNAVEDTQRWSVMVRRLQELDIQFQRIWAVNLTHLHTYGDAASLVGAPVDGEPVLEAARRHKHLPADYDVAEAQNASLDLPGLGTRAAVLAAAGTAAGHLLALRQAASRAGDKPLVLLLEDDALLTSFFPTRLRSLLQETPCDWKALSLKSQCPHGACVSPHVMRVMPSKLDPQEGCRRGVNRGLRAVLYRREQLPEVSARLWSVVWQQQHPLCLNTDMALAALADEIPYYAVPAIQYPGFL</sequence>